<proteinExistence type="predicted"/>
<keyword evidence="2" id="KW-1185">Reference proteome</keyword>
<dbReference type="RefSeq" id="WP_192540269.1">
    <property type="nucleotide sequence ID" value="NZ_CASHZX010000001.1"/>
</dbReference>
<dbReference type="Pfam" id="PF14255">
    <property type="entry name" value="Zn_ribbon_21"/>
    <property type="match status" value="1"/>
</dbReference>
<protein>
    <submittedName>
        <fullName evidence="1">CPXCG motif-containing cysteine-rich protein</fullName>
    </submittedName>
</protein>
<dbReference type="PIRSF" id="PIRSF037225">
    <property type="entry name" value="UCP037225"/>
    <property type="match status" value="1"/>
</dbReference>
<dbReference type="EMBL" id="RRZA01000002">
    <property type="protein sequence ID" value="MBE0456003.1"/>
    <property type="molecule type" value="Genomic_DNA"/>
</dbReference>
<evidence type="ECO:0000313" key="2">
    <source>
        <dbReference type="Proteomes" id="UP000707245"/>
    </source>
</evidence>
<accession>A0ABR9FGW4</accession>
<dbReference type="Proteomes" id="UP000707245">
    <property type="component" value="Unassembled WGS sequence"/>
</dbReference>
<evidence type="ECO:0000313" key="1">
    <source>
        <dbReference type="EMBL" id="MBE0456003.1"/>
    </source>
</evidence>
<dbReference type="InterPro" id="IPR017143">
    <property type="entry name" value="UCP037225"/>
</dbReference>
<organism evidence="1 2">
    <name type="scientific">Pseudoalteromonas prydzensis</name>
    <dbReference type="NCBI Taxonomy" id="182141"/>
    <lineage>
        <taxon>Bacteria</taxon>
        <taxon>Pseudomonadati</taxon>
        <taxon>Pseudomonadota</taxon>
        <taxon>Gammaproteobacteria</taxon>
        <taxon>Alteromonadales</taxon>
        <taxon>Pseudoalteromonadaceae</taxon>
        <taxon>Pseudoalteromonas</taxon>
    </lineage>
</organism>
<sequence>MNQLTEKTIACPYCGEHIEVLLDPADIDQQYIEDCQVCCKPINFLVFETMDEELSVTVFSDDESY</sequence>
<name>A0ABR9FGW4_9GAMM</name>
<reference evidence="1 2" key="1">
    <citation type="submission" date="2020-07" db="EMBL/GenBank/DDBJ databases">
        <title>Halophilic bacteria isolated from french cheeses.</title>
        <authorList>
            <person name="Kothe C.I."/>
            <person name="Farah-Kraiem B."/>
            <person name="Renault P."/>
            <person name="Dridi B."/>
        </authorList>
    </citation>
    <scope>NUCLEOTIDE SEQUENCE [LARGE SCALE GENOMIC DNA]</scope>
    <source>
        <strain evidence="1 2">FME14</strain>
    </source>
</reference>
<dbReference type="InterPro" id="IPR025990">
    <property type="entry name" value="zinc_ribbon_bacterial"/>
</dbReference>
<comment type="caution">
    <text evidence="1">The sequence shown here is derived from an EMBL/GenBank/DDBJ whole genome shotgun (WGS) entry which is preliminary data.</text>
</comment>
<gene>
    <name evidence="1" type="ORF">EI167_00740</name>
</gene>